<dbReference type="InterPro" id="IPR014328">
    <property type="entry name" value="Restrct_endonuc_II_Alw26I"/>
</dbReference>
<dbReference type="SMR" id="A0A192CGU9"/>
<evidence type="ECO:0000313" key="3">
    <source>
        <dbReference type="EMBL" id="TLI67075.1"/>
    </source>
</evidence>
<evidence type="ECO:0000313" key="4">
    <source>
        <dbReference type="Proteomes" id="UP000183316"/>
    </source>
</evidence>
<dbReference type="GO" id="GO:0009036">
    <property type="term" value="F:type II site-specific deoxyribonuclease activity"/>
    <property type="evidence" value="ECO:0007669"/>
    <property type="project" value="UniProtKB-EC"/>
</dbReference>
<accession>A0A192CGU9</accession>
<dbReference type="RefSeq" id="WP_000781649.1">
    <property type="nucleotide sequence ID" value="NZ_CP015085.1"/>
</dbReference>
<feature type="region of interest" description="Disordered" evidence="1">
    <location>
        <begin position="1"/>
        <end position="23"/>
    </location>
</feature>
<gene>
    <name evidence="3" type="ORF">EWT59_12705</name>
    <name evidence="2" type="ORF">WLH_03879</name>
</gene>
<dbReference type="AlphaFoldDB" id="A0A192CGU9"/>
<organism evidence="2 4">
    <name type="scientific">Escherichia coli O25b:H4</name>
    <dbReference type="NCBI Taxonomy" id="941280"/>
    <lineage>
        <taxon>Bacteria</taxon>
        <taxon>Pseudomonadati</taxon>
        <taxon>Pseudomonadota</taxon>
        <taxon>Gammaproteobacteria</taxon>
        <taxon>Enterobacterales</taxon>
        <taxon>Enterobacteriaceae</taxon>
        <taxon>Escherichia</taxon>
    </lineage>
</organism>
<dbReference type="Proteomes" id="UP000183316">
    <property type="component" value="Chromosome"/>
</dbReference>
<dbReference type="Pfam" id="PF09665">
    <property type="entry name" value="RE_Alw26IDE"/>
    <property type="match status" value="1"/>
</dbReference>
<keyword evidence="3" id="KW-0378">Hydrolase</keyword>
<evidence type="ECO:0000313" key="2">
    <source>
        <dbReference type="EMBL" id="ANK05140.1"/>
    </source>
</evidence>
<sequence>MKMGKIAVTPNNDKAASHSKDENLATNTIKKNVKPKYGDAAFLEYTRLIVNHPNYFGMPDPFGEKGEIQWEAPSNRASGKFKHTHQRRYEWWKNKARSIGIDPDTEKAWISKTAKLIHPLGVKPCKKCGKEMELSYSYPNEHFFSRVRKLNYIDETFELSQNEHIVDLLTRLDDRFGERIYLDLPHLFSTKSITIPDISSNLEAWIEYLKEQYIPQESRMLSPGAMANPPDRFDGFHSFNRCCRSIADKGRTKENLKSYVTDRRVFEYWVDGDWVAADRLMGQVRTNNIFINEECLNAGNGGLHPTPCQADHIGPISLGFSHRPQFQLLCKSCNSAKNNRMYLSDIISLLEAENEGHTVISWFAEEVWNRLKHSVDDSEKALRLSKILRDNRHTYMNLLKKIMDEGYYTFLASLLHLEVANYNPIFEGLCISNHLTHYKSLKKIKRESKYAAVQKTRRIRIAFTSLNDYHRKENRNAFIVSNELSEKFFSEAMDNLKSLSEITSCLDEKISGIISENSDSKNEFRTIITDLREIVTNNKEKFNLILKYLISGMSEIGKELESYWENDRYVRSIPEEFIE</sequence>
<proteinExistence type="predicted"/>
<dbReference type="REBASE" id="153093">
    <property type="entry name" value="EcoO25bORF3877P"/>
</dbReference>
<dbReference type="EMBL" id="SEWA01000004">
    <property type="protein sequence ID" value="TLI67075.1"/>
    <property type="molecule type" value="Genomic_DNA"/>
</dbReference>
<dbReference type="PATRIC" id="fig|941280.3.peg.3854"/>
<reference evidence="3 5" key="2">
    <citation type="submission" date="2019-01" db="EMBL/GenBank/DDBJ databases">
        <title>Genome and plasmid diversity of ESBL producing Escherichia coli ST131 tracking phylogenetic trajectories with Bayesian inference.</title>
        <authorList>
            <person name="Ny S."/>
        </authorList>
    </citation>
    <scope>NUCLEOTIDE SEQUENCE [LARGE SCALE GENOMIC DNA]</scope>
    <source>
        <strain evidence="3 5">C0101-PB_2013</strain>
    </source>
</reference>
<protein>
    <submittedName>
        <fullName evidence="3">Alw26I/Eco31I/Esp3I family type II restriction endonuclease</fullName>
        <ecNumber evidence="3">3.1.21.4</ecNumber>
    </submittedName>
</protein>
<name>A0A192CGU9_ECO25</name>
<dbReference type="EMBL" id="CP015085">
    <property type="protein sequence ID" value="ANK05140.1"/>
    <property type="molecule type" value="Genomic_DNA"/>
</dbReference>
<keyword evidence="3" id="KW-0540">Nuclease</keyword>
<evidence type="ECO:0000313" key="5">
    <source>
        <dbReference type="Proteomes" id="UP000309847"/>
    </source>
</evidence>
<dbReference type="Proteomes" id="UP000309847">
    <property type="component" value="Unassembled WGS sequence"/>
</dbReference>
<keyword evidence="3" id="KW-0255">Endonuclease</keyword>
<dbReference type="Gene3D" id="1.10.30.50">
    <property type="match status" value="1"/>
</dbReference>
<dbReference type="NCBIfam" id="TIGR02986">
    <property type="entry name" value="restrict_Alw26I"/>
    <property type="match status" value="1"/>
</dbReference>
<evidence type="ECO:0000256" key="1">
    <source>
        <dbReference type="SAM" id="MobiDB-lite"/>
    </source>
</evidence>
<dbReference type="EC" id="3.1.21.4" evidence="3"/>
<reference evidence="2 4" key="1">
    <citation type="submission" date="2016-03" db="EMBL/GenBank/DDBJ databases">
        <title>Genome Sequence and Comparative Pathogenic Determinants of Uropathogenic Escherichia coli O25b:H4, a Clinical Isolate from Saudi Arabia.</title>
        <authorList>
            <person name="Alyamani E.A.J."/>
            <person name="Khiyami M.A."/>
            <person name="Booq R.Y."/>
            <person name="Bahwerth F.S."/>
            <person name="Vaisvil B."/>
            <person name="Schmitt D.P."/>
            <person name="Kapatral V."/>
        </authorList>
    </citation>
    <scope>NUCLEOTIDE SEQUENCE [LARGE SCALE GENOMIC DNA]</scope>
    <source>
        <strain evidence="2 4">O25b:H4</strain>
    </source>
</reference>